<accession>A0A941EX06</accession>
<proteinExistence type="predicted"/>
<sequence length="271" mass="28950">LAGHDDERALLLFSIRQITAPALLEFAQLTVELPAPEQVALLDALHSLADNPRRAGLVGPVKITAPLRQVIETATSDDVQARAWSVLGQTETPTTGLLREFTRRAADAVGAVQLTGTTLGAVEGLGHLLQRTSAPRPAAAPDTAPSAEARTEALRVLRTLVTAPDTALSYLAATALYRAEDHTYLDAQLAASRADALVLLHGLIGCLNSRTLIGPDYYQDVERICRFVRRPPGLAGRDAEEHTHRLLGALLARAADDLRAARGPASTQPHR</sequence>
<dbReference type="EMBL" id="JAGSOG010000638">
    <property type="protein sequence ID" value="MBR7839795.1"/>
    <property type="molecule type" value="Genomic_DNA"/>
</dbReference>
<dbReference type="RefSeq" id="WP_212534207.1">
    <property type="nucleotide sequence ID" value="NZ_JAGSOG010000638.1"/>
</dbReference>
<feature type="non-terminal residue" evidence="1">
    <location>
        <position position="271"/>
    </location>
</feature>
<keyword evidence="2" id="KW-1185">Reference proteome</keyword>
<comment type="caution">
    <text evidence="1">The sequence shown here is derived from an EMBL/GenBank/DDBJ whole genome shotgun (WGS) entry which is preliminary data.</text>
</comment>
<evidence type="ECO:0000313" key="2">
    <source>
        <dbReference type="Proteomes" id="UP000675781"/>
    </source>
</evidence>
<name>A0A941EX06_9ACTN</name>
<reference evidence="1" key="1">
    <citation type="submission" date="2021-04" db="EMBL/GenBank/DDBJ databases">
        <title>Genome based classification of Actinospica acidithermotolerans sp. nov., an actinobacterium isolated from an Indonesian hot spring.</title>
        <authorList>
            <person name="Kusuma A.B."/>
            <person name="Putra K.E."/>
            <person name="Nafisah S."/>
            <person name="Loh J."/>
            <person name="Nouioui I."/>
            <person name="Goodfellow M."/>
        </authorList>
    </citation>
    <scope>NUCLEOTIDE SEQUENCE</scope>
    <source>
        <strain evidence="1">CSCA 57</strain>
    </source>
</reference>
<organism evidence="1 2">
    <name type="scientific">Actinospica durhamensis</name>
    <dbReference type="NCBI Taxonomy" id="1508375"/>
    <lineage>
        <taxon>Bacteria</taxon>
        <taxon>Bacillati</taxon>
        <taxon>Actinomycetota</taxon>
        <taxon>Actinomycetes</taxon>
        <taxon>Catenulisporales</taxon>
        <taxon>Actinospicaceae</taxon>
        <taxon>Actinospica</taxon>
    </lineage>
</organism>
<evidence type="ECO:0000313" key="1">
    <source>
        <dbReference type="EMBL" id="MBR7839795.1"/>
    </source>
</evidence>
<dbReference type="AlphaFoldDB" id="A0A941EX06"/>
<protein>
    <submittedName>
        <fullName evidence="1">Uncharacterized protein</fullName>
    </submittedName>
</protein>
<gene>
    <name evidence="1" type="ORF">KDL01_41520</name>
</gene>
<dbReference type="Proteomes" id="UP000675781">
    <property type="component" value="Unassembled WGS sequence"/>
</dbReference>
<feature type="non-terminal residue" evidence="1">
    <location>
        <position position="1"/>
    </location>
</feature>